<organism evidence="1 2">
    <name type="scientific">Mycena maculata</name>
    <dbReference type="NCBI Taxonomy" id="230809"/>
    <lineage>
        <taxon>Eukaryota</taxon>
        <taxon>Fungi</taxon>
        <taxon>Dikarya</taxon>
        <taxon>Basidiomycota</taxon>
        <taxon>Agaricomycotina</taxon>
        <taxon>Agaricomycetes</taxon>
        <taxon>Agaricomycetidae</taxon>
        <taxon>Agaricales</taxon>
        <taxon>Marasmiineae</taxon>
        <taxon>Mycenaceae</taxon>
        <taxon>Mycena</taxon>
    </lineage>
</organism>
<evidence type="ECO:0000313" key="2">
    <source>
        <dbReference type="Proteomes" id="UP001215280"/>
    </source>
</evidence>
<dbReference type="AlphaFoldDB" id="A0AAD7NSS9"/>
<dbReference type="Proteomes" id="UP001215280">
    <property type="component" value="Unassembled WGS sequence"/>
</dbReference>
<reference evidence="1" key="1">
    <citation type="submission" date="2023-03" db="EMBL/GenBank/DDBJ databases">
        <title>Massive genome expansion in bonnet fungi (Mycena s.s.) driven by repeated elements and novel gene families across ecological guilds.</title>
        <authorList>
            <consortium name="Lawrence Berkeley National Laboratory"/>
            <person name="Harder C.B."/>
            <person name="Miyauchi S."/>
            <person name="Viragh M."/>
            <person name="Kuo A."/>
            <person name="Thoen E."/>
            <person name="Andreopoulos B."/>
            <person name="Lu D."/>
            <person name="Skrede I."/>
            <person name="Drula E."/>
            <person name="Henrissat B."/>
            <person name="Morin E."/>
            <person name="Kohler A."/>
            <person name="Barry K."/>
            <person name="LaButti K."/>
            <person name="Morin E."/>
            <person name="Salamov A."/>
            <person name="Lipzen A."/>
            <person name="Mereny Z."/>
            <person name="Hegedus B."/>
            <person name="Baldrian P."/>
            <person name="Stursova M."/>
            <person name="Weitz H."/>
            <person name="Taylor A."/>
            <person name="Grigoriev I.V."/>
            <person name="Nagy L.G."/>
            <person name="Martin F."/>
            <person name="Kauserud H."/>
        </authorList>
    </citation>
    <scope>NUCLEOTIDE SEQUENCE</scope>
    <source>
        <strain evidence="1">CBHHK188m</strain>
    </source>
</reference>
<evidence type="ECO:0000313" key="1">
    <source>
        <dbReference type="EMBL" id="KAJ7773699.1"/>
    </source>
</evidence>
<comment type="caution">
    <text evidence="1">The sequence shown here is derived from an EMBL/GenBank/DDBJ whole genome shotgun (WGS) entry which is preliminary data.</text>
</comment>
<dbReference type="EMBL" id="JARJLG010000017">
    <property type="protein sequence ID" value="KAJ7773699.1"/>
    <property type="molecule type" value="Genomic_DNA"/>
</dbReference>
<accession>A0AAD7NSS9</accession>
<protein>
    <submittedName>
        <fullName evidence="1">Uncharacterized protein</fullName>
    </submittedName>
</protein>
<gene>
    <name evidence="1" type="ORF">DFH07DRAFT_767640</name>
</gene>
<name>A0AAD7NSS9_9AGAR</name>
<proteinExistence type="predicted"/>
<sequence>MSECIAIVVLFFGEACTNHHLFSLLKGEQHSKRRSKICVDIGPDVQKLIKSGLSQGTTELAMSSKSPTLFTIIYCQSLPQRVLQFVAFGVDHRSKFKALPSPPALRRLASAHSKDRLQLSHIPLPFTLIAHARAFAHDIDHQTGSESPHILRGDCSEGEQQAELLRILILVHCDPCNAWASQNGEYPYAKLVPFWGWGLEIGFSASH</sequence>
<keyword evidence="2" id="KW-1185">Reference proteome</keyword>